<feature type="domain" description="Peptidase A1" evidence="4">
    <location>
        <begin position="75"/>
        <end position="429"/>
    </location>
</feature>
<dbReference type="AlphaFoldDB" id="A0AA39U3C6"/>
<dbReference type="InterPro" id="IPR033121">
    <property type="entry name" value="PEPTIDASE_A1"/>
</dbReference>
<dbReference type="Gene3D" id="2.40.70.10">
    <property type="entry name" value="Acid Proteases"/>
    <property type="match status" value="2"/>
</dbReference>
<dbReference type="EMBL" id="JAULSU010000007">
    <property type="protein sequence ID" value="KAK0610880.1"/>
    <property type="molecule type" value="Genomic_DNA"/>
</dbReference>
<evidence type="ECO:0000313" key="5">
    <source>
        <dbReference type="EMBL" id="KAK0610880.1"/>
    </source>
</evidence>
<dbReference type="InterPro" id="IPR001461">
    <property type="entry name" value="Aspartic_peptidase_A1"/>
</dbReference>
<feature type="signal peptide" evidence="3">
    <location>
        <begin position="1"/>
        <end position="20"/>
    </location>
</feature>
<dbReference type="Pfam" id="PF00026">
    <property type="entry name" value="Asp"/>
    <property type="match status" value="1"/>
</dbReference>
<dbReference type="InterPro" id="IPR021109">
    <property type="entry name" value="Peptidase_aspartic_dom_sf"/>
</dbReference>
<dbReference type="PROSITE" id="PS51767">
    <property type="entry name" value="PEPTIDASE_A1"/>
    <property type="match status" value="1"/>
</dbReference>
<dbReference type="GO" id="GO:0006508">
    <property type="term" value="P:proteolysis"/>
    <property type="evidence" value="ECO:0007669"/>
    <property type="project" value="InterPro"/>
</dbReference>
<reference evidence="5" key="1">
    <citation type="submission" date="2023-06" db="EMBL/GenBank/DDBJ databases">
        <title>Genome-scale phylogeny and comparative genomics of the fungal order Sordariales.</title>
        <authorList>
            <consortium name="Lawrence Berkeley National Laboratory"/>
            <person name="Hensen N."/>
            <person name="Bonometti L."/>
            <person name="Westerberg I."/>
            <person name="Brannstrom I.O."/>
            <person name="Guillou S."/>
            <person name="Cros-Aarteil S."/>
            <person name="Calhoun S."/>
            <person name="Haridas S."/>
            <person name="Kuo A."/>
            <person name="Mondo S."/>
            <person name="Pangilinan J."/>
            <person name="Riley R."/>
            <person name="Labutti K."/>
            <person name="Andreopoulos B."/>
            <person name="Lipzen A."/>
            <person name="Chen C."/>
            <person name="Yanf M."/>
            <person name="Daum C."/>
            <person name="Ng V."/>
            <person name="Clum A."/>
            <person name="Steindorff A."/>
            <person name="Ohm R."/>
            <person name="Martin F."/>
            <person name="Silar P."/>
            <person name="Natvig D."/>
            <person name="Lalanne C."/>
            <person name="Gautier V."/>
            <person name="Ament-Velasquez S.L."/>
            <person name="Kruys A."/>
            <person name="Hutchinson M.I."/>
            <person name="Powell A.J."/>
            <person name="Barry K."/>
            <person name="Miller A.N."/>
            <person name="Grigoriev I.V."/>
            <person name="Debuchy R."/>
            <person name="Gladieux P."/>
            <person name="Thoren M.H."/>
            <person name="Johannesson H."/>
        </authorList>
    </citation>
    <scope>NUCLEOTIDE SEQUENCE</scope>
    <source>
        <strain evidence="5">CBS 606.72</strain>
    </source>
</reference>
<feature type="active site" evidence="2">
    <location>
        <position position="317"/>
    </location>
</feature>
<evidence type="ECO:0000259" key="4">
    <source>
        <dbReference type="PROSITE" id="PS51767"/>
    </source>
</evidence>
<protein>
    <submittedName>
        <fullName evidence="5">Aspartic peptidase domain-containing protein</fullName>
    </submittedName>
</protein>
<dbReference type="GO" id="GO:0004190">
    <property type="term" value="F:aspartic-type endopeptidase activity"/>
    <property type="evidence" value="ECO:0007669"/>
    <property type="project" value="InterPro"/>
</dbReference>
<dbReference type="PANTHER" id="PTHR47966">
    <property type="entry name" value="BETA-SITE APP-CLEAVING ENZYME, ISOFORM A-RELATED"/>
    <property type="match status" value="1"/>
</dbReference>
<feature type="active site" evidence="2">
    <location>
        <position position="93"/>
    </location>
</feature>
<dbReference type="PRINTS" id="PR00792">
    <property type="entry name" value="PEPSIN"/>
</dbReference>
<gene>
    <name evidence="5" type="ORF">B0T14DRAFT_557995</name>
</gene>
<accession>A0AA39U3C6</accession>
<evidence type="ECO:0000313" key="6">
    <source>
        <dbReference type="Proteomes" id="UP001175000"/>
    </source>
</evidence>
<feature type="chain" id="PRO_5041422362" evidence="3">
    <location>
        <begin position="21"/>
        <end position="480"/>
    </location>
</feature>
<evidence type="ECO:0000256" key="1">
    <source>
        <dbReference type="ARBA" id="ARBA00007447"/>
    </source>
</evidence>
<name>A0AA39U3C6_9PEZI</name>
<sequence length="480" mass="50313">MAPSTFVTALLTLAATGASGLKVEPPRAVFPGATTGQGFISIPVSAPQKDSILRKRADVGKTTDVQVANFRSSNYVIDISIGTPPQKLSVAVDTGSFKLWVNPDCSKSSVAKNVTIDGQTVQYIDTPLSDPAECRKRGNYDPSISSTTQTADMEDERFSYADSTTVDVGFLKDRISIGGLSIDNQIFGVAKASNQTGVGIMGFGPPPGGFNNSGSYPMILTSMARQGVINSPAFSMHLGDLDNSTGTITFGGVDKKKYQGGLIKIPFRTQQFKTSSGQTVDHTSYYVNIKSIKLTNPGTDSSKSYDLGSGDTVASLDCGSTNNILPKGLTKSVCDDLKGTLGAGGKTCNVDCALRQQKGGMTFGLDGKDILVPFHNLIEENTYNEVAACHVMMNDNDLGLDPETHILGAPFLRSSYAVFDWGNGNLHIAQAANCGTNIVAIGTGADAVPGGNGECSFGVRSAVNYGLMLGAVLFTGLSAI</sequence>
<organism evidence="5 6">
    <name type="scientific">Immersiella caudata</name>
    <dbReference type="NCBI Taxonomy" id="314043"/>
    <lineage>
        <taxon>Eukaryota</taxon>
        <taxon>Fungi</taxon>
        <taxon>Dikarya</taxon>
        <taxon>Ascomycota</taxon>
        <taxon>Pezizomycotina</taxon>
        <taxon>Sordariomycetes</taxon>
        <taxon>Sordariomycetidae</taxon>
        <taxon>Sordariales</taxon>
        <taxon>Lasiosphaeriaceae</taxon>
        <taxon>Immersiella</taxon>
    </lineage>
</organism>
<keyword evidence="3" id="KW-0732">Signal</keyword>
<comment type="caution">
    <text evidence="5">The sequence shown here is derived from an EMBL/GenBank/DDBJ whole genome shotgun (WGS) entry which is preliminary data.</text>
</comment>
<dbReference type="Proteomes" id="UP001175000">
    <property type="component" value="Unassembled WGS sequence"/>
</dbReference>
<comment type="similarity">
    <text evidence="1">Belongs to the peptidase A1 family.</text>
</comment>
<evidence type="ECO:0000256" key="2">
    <source>
        <dbReference type="PIRSR" id="PIRSR601461-1"/>
    </source>
</evidence>
<evidence type="ECO:0000256" key="3">
    <source>
        <dbReference type="SAM" id="SignalP"/>
    </source>
</evidence>
<dbReference type="PANTHER" id="PTHR47966:SF65">
    <property type="entry name" value="ASPARTIC-TYPE ENDOPEPTIDASE"/>
    <property type="match status" value="1"/>
</dbReference>
<dbReference type="SUPFAM" id="SSF50630">
    <property type="entry name" value="Acid proteases"/>
    <property type="match status" value="1"/>
</dbReference>
<proteinExistence type="inferred from homology"/>
<keyword evidence="6" id="KW-1185">Reference proteome</keyword>